<keyword evidence="4" id="KW-1185">Reference proteome</keyword>
<dbReference type="HOGENOM" id="CLU_020473_1_1_6"/>
<keyword evidence="3" id="KW-0418">Kinase</keyword>
<feature type="transmembrane region" description="Helical" evidence="1">
    <location>
        <begin position="78"/>
        <end position="102"/>
    </location>
</feature>
<accession>K4KHP0</accession>
<organism evidence="3 4">
    <name type="scientific">Simiduia agarivorans (strain DSM 21679 / JCM 13881 / BCRC 17597 / SA1)</name>
    <dbReference type="NCBI Taxonomy" id="1117647"/>
    <lineage>
        <taxon>Bacteria</taxon>
        <taxon>Pseudomonadati</taxon>
        <taxon>Pseudomonadota</taxon>
        <taxon>Gammaproteobacteria</taxon>
        <taxon>Cellvibrionales</taxon>
        <taxon>Cellvibrionaceae</taxon>
        <taxon>Simiduia</taxon>
    </lineage>
</organism>
<dbReference type="EMBL" id="CP003746">
    <property type="protein sequence ID" value="AFU98541.2"/>
    <property type="molecule type" value="Genomic_DNA"/>
</dbReference>
<dbReference type="InterPro" id="IPR036890">
    <property type="entry name" value="HATPase_C_sf"/>
</dbReference>
<sequence>MHPLFNSNRSFLSLSILWTLLCVLMSFILLQLAQAKDAPIFWLTAFVQFLPWYFLLLFFSISNVYLCQRLPLDSTPGLALTLVQGLAACITIGLWLTAGWGWSRLLMQTGFTDAGALLDGLLAYHTLFGLLVYGVWVMLHYTFLGATQQQGKNARQLEQQLMIKSIELQSLKATVHPHFMYNSLNMLANLSQSAPDQIHPLCVQMSEFLRYSVNHGKKPAVTLGEELKHAQNYLAIERARFGERLTIEYDYGDADLTCATLPLLLFPLVENAIKHGAGSQLDAAFIRIRLSTQEQWVTVVVENSFDPHGIKPGTGHGLSNTRRRLHANYGDDARLTHRASDGLFRIEIKLPPLPAARRLEAKL</sequence>
<dbReference type="GO" id="GO:0000155">
    <property type="term" value="F:phosphorelay sensor kinase activity"/>
    <property type="evidence" value="ECO:0007669"/>
    <property type="project" value="InterPro"/>
</dbReference>
<evidence type="ECO:0000313" key="3">
    <source>
        <dbReference type="EMBL" id="AFU98541.2"/>
    </source>
</evidence>
<dbReference type="SUPFAM" id="SSF55874">
    <property type="entry name" value="ATPase domain of HSP90 chaperone/DNA topoisomerase II/histidine kinase"/>
    <property type="match status" value="1"/>
</dbReference>
<dbReference type="PANTHER" id="PTHR34220">
    <property type="entry name" value="SENSOR HISTIDINE KINASE YPDA"/>
    <property type="match status" value="1"/>
</dbReference>
<dbReference type="KEGG" id="saga:M5M_06730"/>
<keyword evidence="1" id="KW-0472">Membrane</keyword>
<name>K4KHP0_SIMAS</name>
<feature type="domain" description="Signal transduction histidine kinase internal region" evidence="2">
    <location>
        <begin position="167"/>
        <end position="245"/>
    </location>
</feature>
<dbReference type="Proteomes" id="UP000000466">
    <property type="component" value="Chromosome"/>
</dbReference>
<keyword evidence="1" id="KW-1133">Transmembrane helix</keyword>
<dbReference type="eggNOG" id="COG2972">
    <property type="taxonomic scope" value="Bacteria"/>
</dbReference>
<evidence type="ECO:0000313" key="4">
    <source>
        <dbReference type="Proteomes" id="UP000000466"/>
    </source>
</evidence>
<evidence type="ECO:0000259" key="2">
    <source>
        <dbReference type="Pfam" id="PF06580"/>
    </source>
</evidence>
<dbReference type="GO" id="GO:0016020">
    <property type="term" value="C:membrane"/>
    <property type="evidence" value="ECO:0007669"/>
    <property type="project" value="InterPro"/>
</dbReference>
<feature type="transmembrane region" description="Helical" evidence="1">
    <location>
        <begin position="122"/>
        <end position="144"/>
    </location>
</feature>
<gene>
    <name evidence="3" type="ordered locus">M5M_06730</name>
</gene>
<dbReference type="Pfam" id="PF06580">
    <property type="entry name" value="His_kinase"/>
    <property type="match status" value="1"/>
</dbReference>
<dbReference type="InterPro" id="IPR050640">
    <property type="entry name" value="Bact_2-comp_sensor_kinase"/>
</dbReference>
<evidence type="ECO:0000256" key="1">
    <source>
        <dbReference type="SAM" id="Phobius"/>
    </source>
</evidence>
<dbReference type="InterPro" id="IPR010559">
    <property type="entry name" value="Sig_transdc_His_kin_internal"/>
</dbReference>
<dbReference type="AlphaFoldDB" id="K4KHP0"/>
<proteinExistence type="predicted"/>
<dbReference type="STRING" id="1117647.M5M_06730"/>
<dbReference type="PANTHER" id="PTHR34220:SF7">
    <property type="entry name" value="SENSOR HISTIDINE KINASE YPDA"/>
    <property type="match status" value="1"/>
</dbReference>
<protein>
    <submittedName>
        <fullName evidence="3">Histidine kinase family protein</fullName>
    </submittedName>
</protein>
<keyword evidence="1" id="KW-0812">Transmembrane</keyword>
<dbReference type="Gene3D" id="3.30.565.10">
    <property type="entry name" value="Histidine kinase-like ATPase, C-terminal domain"/>
    <property type="match status" value="1"/>
</dbReference>
<keyword evidence="3" id="KW-0808">Transferase</keyword>
<feature type="transmembrane region" description="Helical" evidence="1">
    <location>
        <begin position="45"/>
        <end position="66"/>
    </location>
</feature>
<reference evidence="3 4" key="1">
    <citation type="journal article" date="2013" name="Genome Announc.">
        <title>Complete genome sequence of Simiduia agarivorans SA1(T), a marine bacterium able to degrade a variety of polysaccharides.</title>
        <authorList>
            <person name="Lin S.Y."/>
            <person name="Shieh W.Y."/>
            <person name="Chen J.S."/>
            <person name="Tang S.L."/>
        </authorList>
    </citation>
    <scope>NUCLEOTIDE SEQUENCE [LARGE SCALE GENOMIC DNA]</scope>
    <source>
        <strain evidence="4">DSM 21679 / JCM 13881 / BCRC 17597 / SA1</strain>
    </source>
</reference>